<evidence type="ECO:0008006" key="4">
    <source>
        <dbReference type="Google" id="ProtNLM"/>
    </source>
</evidence>
<dbReference type="Pfam" id="PF09695">
    <property type="entry name" value="YtfJ_HI0045"/>
    <property type="match status" value="1"/>
</dbReference>
<keyword evidence="3" id="KW-1185">Reference proteome</keyword>
<dbReference type="EMBL" id="BMYM01000001">
    <property type="protein sequence ID" value="GHD28878.1"/>
    <property type="molecule type" value="Genomic_DNA"/>
</dbReference>
<feature type="signal peptide" evidence="1">
    <location>
        <begin position="1"/>
        <end position="26"/>
    </location>
</feature>
<comment type="caution">
    <text evidence="2">The sequence shown here is derived from an EMBL/GenBank/DDBJ whole genome shotgun (WGS) entry which is preliminary data.</text>
</comment>
<reference evidence="2" key="1">
    <citation type="journal article" date="2014" name="Int. J. Syst. Evol. Microbiol.">
        <title>Complete genome sequence of Corynebacterium casei LMG S-19264T (=DSM 44701T), isolated from a smear-ripened cheese.</title>
        <authorList>
            <consortium name="US DOE Joint Genome Institute (JGI-PGF)"/>
            <person name="Walter F."/>
            <person name="Albersmeier A."/>
            <person name="Kalinowski J."/>
            <person name="Ruckert C."/>
        </authorList>
    </citation>
    <scope>NUCLEOTIDE SEQUENCE</scope>
    <source>
        <strain evidence="2">KCTC 23430</strain>
    </source>
</reference>
<proteinExistence type="predicted"/>
<dbReference type="Proteomes" id="UP000644693">
    <property type="component" value="Unassembled WGS sequence"/>
</dbReference>
<feature type="chain" id="PRO_5037824755" description="YtfJ family protein" evidence="1">
    <location>
        <begin position="27"/>
        <end position="201"/>
    </location>
</feature>
<dbReference type="InterPro" id="IPR006513">
    <property type="entry name" value="YtfJ_HI0045"/>
</dbReference>
<reference evidence="2" key="2">
    <citation type="submission" date="2020-09" db="EMBL/GenBank/DDBJ databases">
        <authorList>
            <person name="Sun Q."/>
            <person name="Kim S."/>
        </authorList>
    </citation>
    <scope>NUCLEOTIDE SEQUENCE</scope>
    <source>
        <strain evidence="2">KCTC 23430</strain>
    </source>
</reference>
<evidence type="ECO:0000256" key="1">
    <source>
        <dbReference type="SAM" id="SignalP"/>
    </source>
</evidence>
<evidence type="ECO:0000313" key="3">
    <source>
        <dbReference type="Proteomes" id="UP000644693"/>
    </source>
</evidence>
<dbReference type="RefSeq" id="WP_189475465.1">
    <property type="nucleotide sequence ID" value="NZ_BMYM01000001.1"/>
</dbReference>
<accession>A0A918XEF5</accession>
<evidence type="ECO:0000313" key="2">
    <source>
        <dbReference type="EMBL" id="GHD28878.1"/>
    </source>
</evidence>
<gene>
    <name evidence="2" type="ORF">GCM10007053_08710</name>
</gene>
<dbReference type="AlphaFoldDB" id="A0A918XEF5"/>
<organism evidence="2 3">
    <name type="scientific">Parahalioglobus pacificus</name>
    <dbReference type="NCBI Taxonomy" id="930806"/>
    <lineage>
        <taxon>Bacteria</taxon>
        <taxon>Pseudomonadati</taxon>
        <taxon>Pseudomonadota</taxon>
        <taxon>Gammaproteobacteria</taxon>
        <taxon>Cellvibrionales</taxon>
        <taxon>Halieaceae</taxon>
        <taxon>Parahalioglobus</taxon>
    </lineage>
</organism>
<sequence length="201" mass="21993">MTNTLRTGLAAWLSVLLTVLSPVALAEASGPQLDQPLPPLAIAEHGELLLADGEYSWRPWDISADPGKVHIVQYFSGTLAHRKLFSPFTDQLQQDIDFRLYHVTTIINLDAALWGTKGFVMSEMEASKKQFPLATMVVDKDGTGETEWGLEDTGAVLAIVDNDGVIRFVTNTTLDEAQTENALELIRSEIDRAAGVAQLSR</sequence>
<keyword evidence="1" id="KW-0732">Signal</keyword>
<name>A0A918XEF5_9GAMM</name>
<protein>
    <recommendedName>
        <fullName evidence="4">YtfJ family protein</fullName>
    </recommendedName>
</protein>